<dbReference type="KEGG" id="aaxa:NCTC10138_00016"/>
<dbReference type="EMBL" id="LR215048">
    <property type="protein sequence ID" value="VEU81362.1"/>
    <property type="molecule type" value="Genomic_DNA"/>
</dbReference>
<dbReference type="AlphaFoldDB" id="A0A449BFW9"/>
<dbReference type="OrthoDB" id="383862at2"/>
<accession>A0A449BFW9</accession>
<gene>
    <name evidence="2" type="ORF">NCTC10138_00016</name>
    <name evidence="3" type="ORF">NCTC10138_01741</name>
    <name evidence="4" type="ORF">NCTC10138_01761</name>
</gene>
<name>A0A449BFW9_HAPAX</name>
<dbReference type="EMBL" id="LR215048">
    <property type="protein sequence ID" value="VEU79552.1"/>
    <property type="molecule type" value="Genomic_DNA"/>
</dbReference>
<protein>
    <submittedName>
        <fullName evidence="3">Uncharacterized protein</fullName>
    </submittedName>
</protein>
<keyword evidence="1" id="KW-0732">Signal</keyword>
<evidence type="ECO:0000313" key="5">
    <source>
        <dbReference type="Proteomes" id="UP000289841"/>
    </source>
</evidence>
<keyword evidence="5" id="KW-1185">Reference proteome</keyword>
<dbReference type="RefSeq" id="WP_026390989.1">
    <property type="nucleotide sequence ID" value="NZ_LR215048.1"/>
</dbReference>
<dbReference type="EMBL" id="LR215048">
    <property type="protein sequence ID" value="VEU81343.1"/>
    <property type="molecule type" value="Genomic_DNA"/>
</dbReference>
<dbReference type="InterPro" id="IPR013783">
    <property type="entry name" value="Ig-like_fold"/>
</dbReference>
<organism evidence="3 5">
    <name type="scientific">Haploplasma axanthum</name>
    <name type="common">Acholeplasma axanthum</name>
    <dbReference type="NCBI Taxonomy" id="29552"/>
    <lineage>
        <taxon>Bacteria</taxon>
        <taxon>Bacillati</taxon>
        <taxon>Mycoplasmatota</taxon>
        <taxon>Mollicutes</taxon>
        <taxon>Acholeplasmatales</taxon>
        <taxon>Acholeplasmataceae</taxon>
        <taxon>Haploplasma</taxon>
    </lineage>
</organism>
<sequence length="531" mass="60224">MKKLKLLLVALLVATSSLLMTSKVSAASKTVTLTSNKFSQSDLILEHQGGGIFTVIIDQEAWFPVLASPWDDNVSIGLTSNDFKKIKVILNGTEYIKDFGSGFTFDFEPLANEQWELSTNISGTFTRYTIPAYDLKIQVADTFDIRKPASSGKDIIINNVEKPYTLEQLKANALFKVTDEYDGDITDKAQIIRDTYTPNKSVPGTFEIEWQTTNSGGLSTNYILKVLNQDFDAPDIDGPDLEYFSYTQELTLADIANKFTAIDNIDGTVPVTILQHDYVQGAVGTYEFTMQAVDKAGNRNTHYYKVIIQDDVLPVITDENNGKIQINWKDDVNTQTLLLGLSATDAVDGNLTSSIKIVENNIVNKLGKYIVKYEVSDEAGNIAEYQREYEVITLESPKYWISQNILSVEDINKMTVDQLARIYANYENIEMKSFEVITNEYLNNEETPGQYLLSMKIVDTNNETHEINRMIRVFNESELPKENEEPKAKTIWQKIADFFIWIFNNIILPVWKVIVWIWEHTIGAIFKLITK</sequence>
<evidence type="ECO:0000313" key="4">
    <source>
        <dbReference type="EMBL" id="VEU81362.1"/>
    </source>
</evidence>
<proteinExistence type="predicted"/>
<evidence type="ECO:0000313" key="3">
    <source>
        <dbReference type="EMBL" id="VEU81343.1"/>
    </source>
</evidence>
<evidence type="ECO:0000256" key="1">
    <source>
        <dbReference type="SAM" id="SignalP"/>
    </source>
</evidence>
<dbReference type="KEGG" id="aaxa:NCTC10138_01741"/>
<dbReference type="STRING" id="1278311.GCA_000428705_01580"/>
<reference evidence="3 5" key="1">
    <citation type="submission" date="2019-01" db="EMBL/GenBank/DDBJ databases">
        <authorList>
            <consortium name="Pathogen Informatics"/>
        </authorList>
    </citation>
    <scope>NUCLEOTIDE SEQUENCE [LARGE SCALE GENOMIC DNA]</scope>
    <source>
        <strain evidence="3 5">NCTC10138</strain>
    </source>
</reference>
<dbReference type="Proteomes" id="UP000289841">
    <property type="component" value="Chromosome"/>
</dbReference>
<dbReference type="Gene3D" id="2.60.40.10">
    <property type="entry name" value="Immunoglobulins"/>
    <property type="match status" value="2"/>
</dbReference>
<feature type="chain" id="PRO_5033825871" evidence="1">
    <location>
        <begin position="27"/>
        <end position="531"/>
    </location>
</feature>
<feature type="signal peptide" evidence="1">
    <location>
        <begin position="1"/>
        <end position="26"/>
    </location>
</feature>
<dbReference type="KEGG" id="aaxa:NCTC10138_01761"/>
<evidence type="ECO:0000313" key="2">
    <source>
        <dbReference type="EMBL" id="VEU79552.1"/>
    </source>
</evidence>